<dbReference type="PANTHER" id="PTHR39176">
    <property type="entry name" value="PERIPLASMIC PROTEIN-RELATED"/>
    <property type="match status" value="1"/>
</dbReference>
<evidence type="ECO:0000313" key="4">
    <source>
        <dbReference type="Proteomes" id="UP000071778"/>
    </source>
</evidence>
<keyword evidence="4" id="KW-1185">Reference proteome</keyword>
<keyword evidence="1" id="KW-0732">Signal</keyword>
<accession>A0A127QNP5</accession>
<dbReference type="RefSeq" id="WP_061537366.1">
    <property type="nucleotide sequence ID" value="NZ_CP013235.1"/>
</dbReference>
<evidence type="ECO:0000313" key="3">
    <source>
        <dbReference type="EMBL" id="AMP11202.1"/>
    </source>
</evidence>
<evidence type="ECO:0000259" key="2">
    <source>
        <dbReference type="Pfam" id="PF07007"/>
    </source>
</evidence>
<dbReference type="PATRIC" id="fig|279058.18.peg.3458"/>
<dbReference type="InterPro" id="IPR009739">
    <property type="entry name" value="LprI-like_N"/>
</dbReference>
<dbReference type="Proteomes" id="UP000071778">
    <property type="component" value="Chromosome"/>
</dbReference>
<feature type="chain" id="PRO_5007278024" description="Lysozyme inhibitor LprI-like N-terminal domain-containing protein" evidence="1">
    <location>
        <begin position="23"/>
        <end position="188"/>
    </location>
</feature>
<evidence type="ECO:0000256" key="1">
    <source>
        <dbReference type="SAM" id="SignalP"/>
    </source>
</evidence>
<name>A0A127QNP5_9BURK</name>
<dbReference type="AlphaFoldDB" id="A0A127QNP5"/>
<feature type="domain" description="Lysozyme inhibitor LprI-like N-terminal" evidence="2">
    <location>
        <begin position="26"/>
        <end position="106"/>
    </location>
</feature>
<organism evidence="3 4">
    <name type="scientific">Collimonas arenae</name>
    <dbReference type="NCBI Taxonomy" id="279058"/>
    <lineage>
        <taxon>Bacteria</taxon>
        <taxon>Pseudomonadati</taxon>
        <taxon>Pseudomonadota</taxon>
        <taxon>Betaproteobacteria</taxon>
        <taxon>Burkholderiales</taxon>
        <taxon>Oxalobacteraceae</taxon>
        <taxon>Collimonas</taxon>
    </lineage>
</organism>
<reference evidence="3 4" key="1">
    <citation type="submission" date="2015-11" db="EMBL/GenBank/DDBJ databases">
        <title>Exploring the genomic traits of fungus-feeding bacterial genus Collimonas.</title>
        <authorList>
            <person name="Song C."/>
            <person name="Schmidt R."/>
            <person name="de Jager V."/>
            <person name="Krzyzanowska D."/>
            <person name="Jongedijk E."/>
            <person name="Cankar K."/>
            <person name="Beekwilder J."/>
            <person name="van Veen A."/>
            <person name="de Boer W."/>
            <person name="van Veen J.A."/>
            <person name="Garbeva P."/>
        </authorList>
    </citation>
    <scope>NUCLEOTIDE SEQUENCE [LARGE SCALE GENOMIC DNA]</scope>
    <source>
        <strain evidence="3 4">Ter282</strain>
    </source>
</reference>
<dbReference type="EMBL" id="CP013235">
    <property type="protein sequence ID" value="AMP11202.1"/>
    <property type="molecule type" value="Genomic_DNA"/>
</dbReference>
<gene>
    <name evidence="3" type="ORF">CAter282_3516</name>
</gene>
<dbReference type="PANTHER" id="PTHR39176:SF1">
    <property type="entry name" value="PERIPLASMIC PROTEIN"/>
    <property type="match status" value="1"/>
</dbReference>
<dbReference type="Gene3D" id="1.20.1270.180">
    <property type="match status" value="1"/>
</dbReference>
<feature type="signal peptide" evidence="1">
    <location>
        <begin position="1"/>
        <end position="22"/>
    </location>
</feature>
<sequence length="188" mass="21819">MKKVIAGLSASLFMLMSNLAHADGECDKYKTSYDKTYCMAKIFMEADKELNTVYSELRGVLKEDLKKQLTETQRAWLKYRDSSCEQSGSIDVSCNYKVNKERTDYLRDRLRECKAGTCRNELIAQKNWANCNEANLARSKLVFFDQSVFVAGRFAAWHFRLGKRGCYDSPDCRHRCRPHEKPPWRLGC</sequence>
<dbReference type="Pfam" id="PF07007">
    <property type="entry name" value="LprI"/>
    <property type="match status" value="1"/>
</dbReference>
<proteinExistence type="predicted"/>
<protein>
    <recommendedName>
        <fullName evidence="2">Lysozyme inhibitor LprI-like N-terminal domain-containing protein</fullName>
    </recommendedName>
</protein>